<sequence length="233" mass="27360">MNRKFTNLIRYFMDEWIPPAIRDSKWFMYPFYWYAYKGKNLKSVMDFKSNAYKMSKEEFSDFYTKRDTRFSNSRPTDLSQKCIDFMFDQIGNTDQSLLDVGCGSGYFLEQAAKKGFATTGCDVIKGLKYEHSNYVQANVESLPLDDNSFDIVTCSHTLEHVIDFETSINELKRVAKKLLIVVVPCQRSFYYTLDEHVRFFPYKGALEQAMKMQNFKCEKIWGDLVFIGKIENN</sequence>
<dbReference type="EMBL" id="CP070608">
    <property type="protein sequence ID" value="QSE97820.1"/>
    <property type="molecule type" value="Genomic_DNA"/>
</dbReference>
<dbReference type="Proteomes" id="UP000662783">
    <property type="component" value="Chromosome"/>
</dbReference>
<keyword evidence="2" id="KW-0808">Transferase</keyword>
<evidence type="ECO:0000313" key="3">
    <source>
        <dbReference type="Proteomes" id="UP000662783"/>
    </source>
</evidence>
<dbReference type="PANTHER" id="PTHR43591:SF110">
    <property type="entry name" value="RHODANESE DOMAIN-CONTAINING PROTEIN"/>
    <property type="match status" value="1"/>
</dbReference>
<accession>A0A974WKH3</accession>
<proteinExistence type="predicted"/>
<dbReference type="Pfam" id="PF08241">
    <property type="entry name" value="Methyltransf_11"/>
    <property type="match status" value="1"/>
</dbReference>
<name>A0A974WKH3_9BACT</name>
<dbReference type="CDD" id="cd02440">
    <property type="entry name" value="AdoMet_MTases"/>
    <property type="match status" value="1"/>
</dbReference>
<dbReference type="RefSeq" id="WP_205722328.1">
    <property type="nucleotide sequence ID" value="NZ_CP070608.1"/>
</dbReference>
<dbReference type="Gene3D" id="3.40.50.150">
    <property type="entry name" value="Vaccinia Virus protein VP39"/>
    <property type="match status" value="1"/>
</dbReference>
<evidence type="ECO:0000313" key="2">
    <source>
        <dbReference type="EMBL" id="QSE97820.1"/>
    </source>
</evidence>
<feature type="domain" description="Methyltransferase type 11" evidence="1">
    <location>
        <begin position="98"/>
        <end position="177"/>
    </location>
</feature>
<reference evidence="2" key="1">
    <citation type="submission" date="2021-02" db="EMBL/GenBank/DDBJ databases">
        <title>Fulvivirga sp. S481 isolated from sea water.</title>
        <authorList>
            <person name="Bae S.S."/>
            <person name="Baek K."/>
        </authorList>
    </citation>
    <scope>NUCLEOTIDE SEQUENCE</scope>
    <source>
        <strain evidence="2">S481</strain>
    </source>
</reference>
<dbReference type="KEGG" id="fuv:JR347_01650"/>
<dbReference type="InterPro" id="IPR013216">
    <property type="entry name" value="Methyltransf_11"/>
</dbReference>
<keyword evidence="2" id="KW-0489">Methyltransferase</keyword>
<dbReference type="AlphaFoldDB" id="A0A974WKH3"/>
<dbReference type="PANTHER" id="PTHR43591">
    <property type="entry name" value="METHYLTRANSFERASE"/>
    <property type="match status" value="1"/>
</dbReference>
<organism evidence="2 3">
    <name type="scientific">Fulvivirga lutea</name>
    <dbReference type="NCBI Taxonomy" id="2810512"/>
    <lineage>
        <taxon>Bacteria</taxon>
        <taxon>Pseudomonadati</taxon>
        <taxon>Bacteroidota</taxon>
        <taxon>Cytophagia</taxon>
        <taxon>Cytophagales</taxon>
        <taxon>Fulvivirgaceae</taxon>
        <taxon>Fulvivirga</taxon>
    </lineage>
</organism>
<gene>
    <name evidence="2" type="ORF">JR347_01650</name>
</gene>
<protein>
    <submittedName>
        <fullName evidence="2">Class I SAM-dependent methyltransferase</fullName>
    </submittedName>
</protein>
<dbReference type="InterPro" id="IPR029063">
    <property type="entry name" value="SAM-dependent_MTases_sf"/>
</dbReference>
<evidence type="ECO:0000259" key="1">
    <source>
        <dbReference type="Pfam" id="PF08241"/>
    </source>
</evidence>
<dbReference type="GO" id="GO:0032259">
    <property type="term" value="P:methylation"/>
    <property type="evidence" value="ECO:0007669"/>
    <property type="project" value="UniProtKB-KW"/>
</dbReference>
<dbReference type="SUPFAM" id="SSF53335">
    <property type="entry name" value="S-adenosyl-L-methionine-dependent methyltransferases"/>
    <property type="match status" value="1"/>
</dbReference>
<keyword evidence="3" id="KW-1185">Reference proteome</keyword>
<dbReference type="GO" id="GO:0008757">
    <property type="term" value="F:S-adenosylmethionine-dependent methyltransferase activity"/>
    <property type="evidence" value="ECO:0007669"/>
    <property type="project" value="InterPro"/>
</dbReference>